<accession>A0A7I7YU01</accession>
<name>A0A7I7YU01_9MYCO</name>
<sequence>MASLDQPIESWPNNIASAVSHTPWAVACAASSVVKAAIAIDGPAWPATMSARAWLRTDSVFRVWTVVVGFPSRLPPLRQKL</sequence>
<protein>
    <submittedName>
        <fullName evidence="1">Uncharacterized protein</fullName>
    </submittedName>
</protein>
<organism evidence="1 2">
    <name type="scientific">Mycobacterium parmense</name>
    <dbReference type="NCBI Taxonomy" id="185642"/>
    <lineage>
        <taxon>Bacteria</taxon>
        <taxon>Bacillati</taxon>
        <taxon>Actinomycetota</taxon>
        <taxon>Actinomycetes</taxon>
        <taxon>Mycobacteriales</taxon>
        <taxon>Mycobacteriaceae</taxon>
        <taxon>Mycobacterium</taxon>
        <taxon>Mycobacterium simiae complex</taxon>
    </lineage>
</organism>
<evidence type="ECO:0000313" key="1">
    <source>
        <dbReference type="EMBL" id="BBZ45240.1"/>
    </source>
</evidence>
<dbReference type="AlphaFoldDB" id="A0A7I7YU01"/>
<proteinExistence type="predicted"/>
<evidence type="ECO:0000313" key="2">
    <source>
        <dbReference type="Proteomes" id="UP000467105"/>
    </source>
</evidence>
<dbReference type="EMBL" id="AP022614">
    <property type="protein sequence ID" value="BBZ45240.1"/>
    <property type="molecule type" value="Genomic_DNA"/>
</dbReference>
<reference evidence="1 2" key="1">
    <citation type="journal article" date="2019" name="Emerg. Microbes Infect.">
        <title>Comprehensive subspecies identification of 175 nontuberculous mycobacteria species based on 7547 genomic profiles.</title>
        <authorList>
            <person name="Matsumoto Y."/>
            <person name="Kinjo T."/>
            <person name="Motooka D."/>
            <person name="Nabeya D."/>
            <person name="Jung N."/>
            <person name="Uechi K."/>
            <person name="Horii T."/>
            <person name="Iida T."/>
            <person name="Fujita J."/>
            <person name="Nakamura S."/>
        </authorList>
    </citation>
    <scope>NUCLEOTIDE SEQUENCE [LARGE SCALE GENOMIC DNA]</scope>
    <source>
        <strain evidence="1 2">JCM 14742</strain>
    </source>
</reference>
<dbReference type="Proteomes" id="UP000467105">
    <property type="component" value="Chromosome"/>
</dbReference>
<keyword evidence="2" id="KW-1185">Reference proteome</keyword>
<gene>
    <name evidence="1" type="ORF">MPRM_25210</name>
</gene>